<keyword evidence="3" id="KW-1185">Reference proteome</keyword>
<sequence length="266" mass="28629">MIDPYAEDLGLILKASHEAAEIAMRFFRKDPGVWYKNEGRSPVSEADVAIDRLLQTTLLAARPDYGWLSEEAEDNELRLSHRRIFVVDPIDGTRAYVAGRKEWCVSIGVVEDGLPVAGVLVAPALGEVWQASLGAGAFLNGKKLVFDTSEQGAAPLRVVVPDIVIKHMRPGADGAVDKVPGGPSLALRLAAVARGDFDGVYIRPSSNEWDLAAADVMLGETGHRLVDLQGARMRYNAPDPSRALMLAASEGQLAQLLEPFQPAAGH</sequence>
<dbReference type="CDD" id="cd01638">
    <property type="entry name" value="CysQ"/>
    <property type="match status" value="1"/>
</dbReference>
<evidence type="ECO:0000256" key="1">
    <source>
        <dbReference type="ARBA" id="ARBA00009759"/>
    </source>
</evidence>
<comment type="caution">
    <text evidence="2">The sequence shown here is derived from an EMBL/GenBank/DDBJ whole genome shotgun (WGS) entry which is preliminary data.</text>
</comment>
<dbReference type="InterPro" id="IPR000760">
    <property type="entry name" value="Inositol_monophosphatase-like"/>
</dbReference>
<dbReference type="PRINTS" id="PR00377">
    <property type="entry name" value="IMPHPHTASES"/>
</dbReference>
<dbReference type="Pfam" id="PF00459">
    <property type="entry name" value="Inositol_P"/>
    <property type="match status" value="1"/>
</dbReference>
<organism evidence="2 3">
    <name type="scientific">Hoeflea algicola</name>
    <dbReference type="NCBI Taxonomy" id="2983763"/>
    <lineage>
        <taxon>Bacteria</taxon>
        <taxon>Pseudomonadati</taxon>
        <taxon>Pseudomonadota</taxon>
        <taxon>Alphaproteobacteria</taxon>
        <taxon>Hyphomicrobiales</taxon>
        <taxon>Rhizobiaceae</taxon>
        <taxon>Hoeflea</taxon>
    </lineage>
</organism>
<evidence type="ECO:0000313" key="3">
    <source>
        <dbReference type="Proteomes" id="UP001073227"/>
    </source>
</evidence>
<comment type="similarity">
    <text evidence="1">Belongs to the inositol monophosphatase superfamily.</text>
</comment>
<dbReference type="SUPFAM" id="SSF56655">
    <property type="entry name" value="Carbohydrate phosphatase"/>
    <property type="match status" value="1"/>
</dbReference>
<proteinExistence type="inferred from homology"/>
<accession>A0ABT3ZER0</accession>
<dbReference type="PANTHER" id="PTHR20854:SF4">
    <property type="entry name" value="INOSITOL-1-MONOPHOSPHATASE-RELATED"/>
    <property type="match status" value="1"/>
</dbReference>
<dbReference type="Proteomes" id="UP001073227">
    <property type="component" value="Unassembled WGS sequence"/>
</dbReference>
<evidence type="ECO:0000313" key="2">
    <source>
        <dbReference type="EMBL" id="MCY0150281.1"/>
    </source>
</evidence>
<dbReference type="PANTHER" id="PTHR20854">
    <property type="entry name" value="INOSITOL MONOPHOSPHATASE"/>
    <property type="match status" value="1"/>
</dbReference>
<gene>
    <name evidence="2" type="ORF">OEG84_21880</name>
</gene>
<name>A0ABT3ZER0_9HYPH</name>
<dbReference type="Gene3D" id="3.40.190.80">
    <property type="match status" value="1"/>
</dbReference>
<dbReference type="RefSeq" id="WP_267656289.1">
    <property type="nucleotide sequence ID" value="NZ_JAOVZR010000001.1"/>
</dbReference>
<dbReference type="EMBL" id="JAOVZR010000001">
    <property type="protein sequence ID" value="MCY0150281.1"/>
    <property type="molecule type" value="Genomic_DNA"/>
</dbReference>
<protein>
    <submittedName>
        <fullName evidence="2">3'(2'),5'-bisphosphate nucleotidase CysQ</fullName>
    </submittedName>
</protein>
<reference evidence="2" key="1">
    <citation type="submission" date="2022-10" db="EMBL/GenBank/DDBJ databases">
        <title>Hoeflea sp. G2-23, isolated from marine algae.</title>
        <authorList>
            <person name="Kristyanto S."/>
            <person name="Kim J.M."/>
            <person name="Jeon C.O."/>
        </authorList>
    </citation>
    <scope>NUCLEOTIDE SEQUENCE</scope>
    <source>
        <strain evidence="2">G2-23</strain>
    </source>
</reference>
<dbReference type="Gene3D" id="3.30.540.10">
    <property type="entry name" value="Fructose-1,6-Bisphosphatase, subunit A, domain 1"/>
    <property type="match status" value="1"/>
</dbReference>